<comment type="caution">
    <text evidence="2">The sequence shown here is derived from an EMBL/GenBank/DDBJ whole genome shotgun (WGS) entry which is preliminary data.</text>
</comment>
<accession>A0A2C9V1L6</accession>
<evidence type="ECO:0000313" key="2">
    <source>
        <dbReference type="EMBL" id="OAY38072.1"/>
    </source>
</evidence>
<reference evidence="3" key="1">
    <citation type="journal article" date="2016" name="Nat. Biotechnol.">
        <title>Sequencing wild and cultivated cassava and related species reveals extensive interspecific hybridization and genetic diversity.</title>
        <authorList>
            <person name="Bredeson J.V."/>
            <person name="Lyons J.B."/>
            <person name="Prochnik S.E."/>
            <person name="Wu G.A."/>
            <person name="Ha C.M."/>
            <person name="Edsinger-Gonzales E."/>
            <person name="Grimwood J."/>
            <person name="Schmutz J."/>
            <person name="Rabbi I.Y."/>
            <person name="Egesi C."/>
            <person name="Nauluvula P."/>
            <person name="Lebot V."/>
            <person name="Ndunguru J."/>
            <person name="Mkamilo G."/>
            <person name="Bart R.S."/>
            <person name="Setter T.L."/>
            <person name="Gleadow R.M."/>
            <person name="Kulakow P."/>
            <person name="Ferguson M.E."/>
            <person name="Rounsley S."/>
            <person name="Rokhsar D.S."/>
        </authorList>
    </citation>
    <scope>NUCLEOTIDE SEQUENCE [LARGE SCALE GENOMIC DNA]</scope>
    <source>
        <strain evidence="3">cv. AM560-2</strain>
    </source>
</reference>
<organism evidence="2 3">
    <name type="scientific">Manihot esculenta</name>
    <name type="common">Cassava</name>
    <name type="synonym">Jatropha manihot</name>
    <dbReference type="NCBI Taxonomy" id="3983"/>
    <lineage>
        <taxon>Eukaryota</taxon>
        <taxon>Viridiplantae</taxon>
        <taxon>Streptophyta</taxon>
        <taxon>Embryophyta</taxon>
        <taxon>Tracheophyta</taxon>
        <taxon>Spermatophyta</taxon>
        <taxon>Magnoliopsida</taxon>
        <taxon>eudicotyledons</taxon>
        <taxon>Gunneridae</taxon>
        <taxon>Pentapetalae</taxon>
        <taxon>rosids</taxon>
        <taxon>fabids</taxon>
        <taxon>Malpighiales</taxon>
        <taxon>Euphorbiaceae</taxon>
        <taxon>Crotonoideae</taxon>
        <taxon>Manihoteae</taxon>
        <taxon>Manihot</taxon>
    </lineage>
</organism>
<gene>
    <name evidence="2" type="ORF">MANES_11G150100v8</name>
</gene>
<keyword evidence="3" id="KW-1185">Reference proteome</keyword>
<dbReference type="Proteomes" id="UP000091857">
    <property type="component" value="Chromosome 11"/>
</dbReference>
<name>A0A2C9V1L6_MANES</name>
<dbReference type="InterPro" id="IPR057217">
    <property type="entry name" value="DUF7895"/>
</dbReference>
<dbReference type="STRING" id="3983.A0A2C9V1L6"/>
<dbReference type="PANTHER" id="PTHR37230">
    <property type="entry name" value="OS06G0731300 PROTEIN"/>
    <property type="match status" value="1"/>
</dbReference>
<sequence length="164" mass="17336">MELAVPTLSFASFTTTTRLPKPGIHNILNPTPQSSNGIKLQKQKRKARSVSSALPETAASVALAATVVGAAATLLVRRTQASETNEIQLKTCEDCGGSGICSECNGEGFVLKKLSEESAEKARLNAKNMATRYTAALPKKWSYCTKCSSARSCSTCGGQGKLSY</sequence>
<dbReference type="Gramene" id="Manes.11G150100.1.v8.1">
    <property type="protein sequence ID" value="Manes.11G150100.1.v8.1.CDS"/>
    <property type="gene ID" value="Manes.11G150100.v8.1"/>
</dbReference>
<dbReference type="Pfam" id="PF25433">
    <property type="entry name" value="DUF7895"/>
    <property type="match status" value="1"/>
</dbReference>
<proteinExistence type="predicted"/>
<dbReference type="PANTHER" id="PTHR37230:SF1">
    <property type="entry name" value="OS06G0731300 PROTEIN"/>
    <property type="match status" value="1"/>
</dbReference>
<feature type="domain" description="DUF7895" evidence="1">
    <location>
        <begin position="89"/>
        <end position="162"/>
    </location>
</feature>
<evidence type="ECO:0000313" key="3">
    <source>
        <dbReference type="Proteomes" id="UP000091857"/>
    </source>
</evidence>
<dbReference type="EMBL" id="CM004397">
    <property type="protein sequence ID" value="OAY38072.1"/>
    <property type="molecule type" value="Genomic_DNA"/>
</dbReference>
<dbReference type="OrthoDB" id="1933346at2759"/>
<evidence type="ECO:0000259" key="1">
    <source>
        <dbReference type="Pfam" id="PF25433"/>
    </source>
</evidence>
<protein>
    <recommendedName>
        <fullName evidence="1">DUF7895 domain-containing protein</fullName>
    </recommendedName>
</protein>
<dbReference type="AlphaFoldDB" id="A0A2C9V1L6"/>